<dbReference type="Proteomes" id="UP000267223">
    <property type="component" value="Unassembled WGS sequence"/>
</dbReference>
<dbReference type="AlphaFoldDB" id="A0A3M9N9X5"/>
<dbReference type="Gene3D" id="3.90.1200.10">
    <property type="match status" value="1"/>
</dbReference>
<dbReference type="OrthoDB" id="526037at2"/>
<dbReference type="EMBL" id="RJJR01000013">
    <property type="protein sequence ID" value="RNI34536.1"/>
    <property type="molecule type" value="Genomic_DNA"/>
</dbReference>
<reference evidence="2 3" key="1">
    <citation type="submission" date="2018-11" db="EMBL/GenBank/DDBJ databases">
        <title>Draft genome sequence of Ferruginibacter sp. BO-59.</title>
        <authorList>
            <person name="Im W.T."/>
        </authorList>
    </citation>
    <scope>NUCLEOTIDE SEQUENCE [LARGE SCALE GENOMIC DNA]</scope>
    <source>
        <strain evidence="2 3">BO-59</strain>
    </source>
</reference>
<evidence type="ECO:0000313" key="2">
    <source>
        <dbReference type="EMBL" id="RNI34536.1"/>
    </source>
</evidence>
<keyword evidence="2" id="KW-0808">Transferase</keyword>
<dbReference type="RefSeq" id="WP_123121595.1">
    <property type="nucleotide sequence ID" value="NZ_RJJR01000013.1"/>
</dbReference>
<dbReference type="PANTHER" id="PTHR21064">
    <property type="entry name" value="AMINOGLYCOSIDE PHOSPHOTRANSFERASE DOMAIN-CONTAINING PROTEIN-RELATED"/>
    <property type="match status" value="1"/>
</dbReference>
<organism evidence="2 3">
    <name type="scientific">Hanamia caeni</name>
    <dbReference type="NCBI Taxonomy" id="2294116"/>
    <lineage>
        <taxon>Bacteria</taxon>
        <taxon>Pseudomonadati</taxon>
        <taxon>Bacteroidota</taxon>
        <taxon>Chitinophagia</taxon>
        <taxon>Chitinophagales</taxon>
        <taxon>Chitinophagaceae</taxon>
        <taxon>Hanamia</taxon>
    </lineage>
</organism>
<dbReference type="Pfam" id="PF01636">
    <property type="entry name" value="APH"/>
    <property type="match status" value="1"/>
</dbReference>
<dbReference type="InterPro" id="IPR050249">
    <property type="entry name" value="Pseudomonas-type_ThrB"/>
</dbReference>
<keyword evidence="3" id="KW-1185">Reference proteome</keyword>
<comment type="caution">
    <text evidence="2">The sequence shown here is derived from an EMBL/GenBank/DDBJ whole genome shotgun (WGS) entry which is preliminary data.</text>
</comment>
<dbReference type="SUPFAM" id="SSF56112">
    <property type="entry name" value="Protein kinase-like (PK-like)"/>
    <property type="match status" value="1"/>
</dbReference>
<evidence type="ECO:0000259" key="1">
    <source>
        <dbReference type="Pfam" id="PF01636"/>
    </source>
</evidence>
<dbReference type="PANTHER" id="PTHR21064:SF5">
    <property type="entry name" value="SLR1880 PROTEIN"/>
    <property type="match status" value="1"/>
</dbReference>
<dbReference type="InterPro" id="IPR011009">
    <property type="entry name" value="Kinase-like_dom_sf"/>
</dbReference>
<accession>A0A3M9N9X5</accession>
<feature type="domain" description="Aminoglycoside phosphotransferase" evidence="1">
    <location>
        <begin position="19"/>
        <end position="246"/>
    </location>
</feature>
<evidence type="ECO:0000313" key="3">
    <source>
        <dbReference type="Proteomes" id="UP000267223"/>
    </source>
</evidence>
<proteinExistence type="predicted"/>
<dbReference type="GO" id="GO:0016740">
    <property type="term" value="F:transferase activity"/>
    <property type="evidence" value="ECO:0007669"/>
    <property type="project" value="UniProtKB-KW"/>
</dbReference>
<dbReference type="InterPro" id="IPR002575">
    <property type="entry name" value="Aminoglycoside_PTrfase"/>
</dbReference>
<sequence length="351" mass="40577">MGSLEKILSAYDINMGSAKIEPINKGLINATWKIKTNEQDYILQKINHFVFKNPEAIASNVRLLEDYLKKHFPQYSFAAFIKTNSGKEMVITTEKEYFRLGFFVANSHTIATVEKPEQAFEAAKQFGEFTRLLSGFPVENLQITLPDFHNLTLRYEQFLNSLQNGNPARIKEAATLIDQSKANKNIVATYEKILQDPDFKLRVTHHDTKISNVLFDDDDKGICLIDLDTVMPGYFISDVGDMLRTYLSPANEEEKDFSKIEIRDDYYSAIWKGYMSEMKNELNPAEKNHFLYSGKFMIYMQALRFLTDHLNNDIYYGAKYDGQNFVRAGNQMALLQRLIEKEEALLRLMNK</sequence>
<protein>
    <submittedName>
        <fullName evidence="2">Aminoglycoside phosphotransferase family protein</fullName>
    </submittedName>
</protein>
<dbReference type="Gene3D" id="3.30.200.20">
    <property type="entry name" value="Phosphorylase Kinase, domain 1"/>
    <property type="match status" value="1"/>
</dbReference>
<gene>
    <name evidence="2" type="ORF">EFY79_15270</name>
</gene>
<name>A0A3M9N9X5_9BACT</name>